<comment type="cofactor">
    <cofactor evidence="1 8">
        <name>Mg(2+)</name>
        <dbReference type="ChEBI" id="CHEBI:18420"/>
    </cofactor>
</comment>
<dbReference type="EMBL" id="CP012670">
    <property type="protein sequence ID" value="AUX22400.1"/>
    <property type="molecule type" value="Genomic_DNA"/>
</dbReference>
<comment type="function">
    <text evidence="8">Toxic component of a toxin-antitoxin (TA) system. An RNase.</text>
</comment>
<dbReference type="Pfam" id="PF01850">
    <property type="entry name" value="PIN"/>
    <property type="match status" value="1"/>
</dbReference>
<protein>
    <recommendedName>
        <fullName evidence="8">Ribonuclease VapC</fullName>
        <shortName evidence="8">RNase VapC</shortName>
        <ecNumber evidence="8">3.1.-.-</ecNumber>
    </recommendedName>
    <alternativeName>
        <fullName evidence="8">Toxin VapC</fullName>
    </alternativeName>
</protein>
<evidence type="ECO:0000256" key="3">
    <source>
        <dbReference type="ARBA" id="ARBA00022722"/>
    </source>
</evidence>
<name>A0A4P2PZW1_SORCE</name>
<dbReference type="OrthoDB" id="9554070at2"/>
<dbReference type="GO" id="GO:0016787">
    <property type="term" value="F:hydrolase activity"/>
    <property type="evidence" value="ECO:0007669"/>
    <property type="project" value="UniProtKB-KW"/>
</dbReference>
<dbReference type="HAMAP" id="MF_00265">
    <property type="entry name" value="VapC_Nob1"/>
    <property type="match status" value="1"/>
</dbReference>
<evidence type="ECO:0000256" key="7">
    <source>
        <dbReference type="ARBA" id="ARBA00038093"/>
    </source>
</evidence>
<dbReference type="Proteomes" id="UP000295781">
    <property type="component" value="Chromosome"/>
</dbReference>
<evidence type="ECO:0000256" key="4">
    <source>
        <dbReference type="ARBA" id="ARBA00022723"/>
    </source>
</evidence>
<keyword evidence="6 8" id="KW-0460">Magnesium</keyword>
<dbReference type="GO" id="GO:0090729">
    <property type="term" value="F:toxin activity"/>
    <property type="evidence" value="ECO:0007669"/>
    <property type="project" value="UniProtKB-KW"/>
</dbReference>
<dbReference type="Gene3D" id="3.40.50.1010">
    <property type="entry name" value="5'-nuclease"/>
    <property type="match status" value="1"/>
</dbReference>
<dbReference type="InterPro" id="IPR029060">
    <property type="entry name" value="PIN-like_dom_sf"/>
</dbReference>
<dbReference type="InterPro" id="IPR002716">
    <property type="entry name" value="PIN_dom"/>
</dbReference>
<dbReference type="GO" id="GO:0000287">
    <property type="term" value="F:magnesium ion binding"/>
    <property type="evidence" value="ECO:0007669"/>
    <property type="project" value="UniProtKB-UniRule"/>
</dbReference>
<organism evidence="10 11">
    <name type="scientific">Sorangium cellulosum</name>
    <name type="common">Polyangium cellulosum</name>
    <dbReference type="NCBI Taxonomy" id="56"/>
    <lineage>
        <taxon>Bacteria</taxon>
        <taxon>Pseudomonadati</taxon>
        <taxon>Myxococcota</taxon>
        <taxon>Polyangia</taxon>
        <taxon>Polyangiales</taxon>
        <taxon>Polyangiaceae</taxon>
        <taxon>Sorangium</taxon>
    </lineage>
</organism>
<evidence type="ECO:0000256" key="6">
    <source>
        <dbReference type="ARBA" id="ARBA00022842"/>
    </source>
</evidence>
<keyword evidence="3 8" id="KW-0540">Nuclease</keyword>
<reference evidence="10 11" key="1">
    <citation type="submission" date="2015-09" db="EMBL/GenBank/DDBJ databases">
        <title>Sorangium comparison.</title>
        <authorList>
            <person name="Zaburannyi N."/>
            <person name="Bunk B."/>
            <person name="Overmann J."/>
            <person name="Mueller R."/>
        </authorList>
    </citation>
    <scope>NUCLEOTIDE SEQUENCE [LARGE SCALE GENOMIC DNA]</scope>
    <source>
        <strain evidence="10 11">So ceGT47</strain>
    </source>
</reference>
<dbReference type="RefSeq" id="WP_129347569.1">
    <property type="nucleotide sequence ID" value="NZ_CP012670.1"/>
</dbReference>
<dbReference type="PANTHER" id="PTHR33653">
    <property type="entry name" value="RIBONUCLEASE VAPC2"/>
    <property type="match status" value="1"/>
</dbReference>
<dbReference type="AlphaFoldDB" id="A0A4P2PZW1"/>
<feature type="domain" description="PIN" evidence="9">
    <location>
        <begin position="6"/>
        <end position="127"/>
    </location>
</feature>
<evidence type="ECO:0000256" key="1">
    <source>
        <dbReference type="ARBA" id="ARBA00001946"/>
    </source>
</evidence>
<dbReference type="GO" id="GO:0004540">
    <property type="term" value="F:RNA nuclease activity"/>
    <property type="evidence" value="ECO:0007669"/>
    <property type="project" value="InterPro"/>
</dbReference>
<keyword evidence="4 8" id="KW-0479">Metal-binding</keyword>
<gene>
    <name evidence="8" type="primary">vapC</name>
    <name evidence="10" type="ORF">SOCEGT47_029020</name>
</gene>
<evidence type="ECO:0000256" key="8">
    <source>
        <dbReference type="HAMAP-Rule" id="MF_00265"/>
    </source>
</evidence>
<dbReference type="SUPFAM" id="SSF88723">
    <property type="entry name" value="PIN domain-like"/>
    <property type="match status" value="1"/>
</dbReference>
<evidence type="ECO:0000313" key="10">
    <source>
        <dbReference type="EMBL" id="AUX22400.1"/>
    </source>
</evidence>
<evidence type="ECO:0000259" key="9">
    <source>
        <dbReference type="Pfam" id="PF01850"/>
    </source>
</evidence>
<dbReference type="InterPro" id="IPR022907">
    <property type="entry name" value="VapC_family"/>
</dbReference>
<evidence type="ECO:0000256" key="2">
    <source>
        <dbReference type="ARBA" id="ARBA00022649"/>
    </source>
</evidence>
<comment type="similarity">
    <text evidence="7 8">Belongs to the PINc/VapC protein family.</text>
</comment>
<evidence type="ECO:0000256" key="5">
    <source>
        <dbReference type="ARBA" id="ARBA00022801"/>
    </source>
</evidence>
<dbReference type="PANTHER" id="PTHR33653:SF1">
    <property type="entry name" value="RIBONUCLEASE VAPC2"/>
    <property type="match status" value="1"/>
</dbReference>
<evidence type="ECO:0000313" key="11">
    <source>
        <dbReference type="Proteomes" id="UP000295781"/>
    </source>
</evidence>
<keyword evidence="2 8" id="KW-1277">Toxin-antitoxin system</keyword>
<feature type="binding site" evidence="8">
    <location>
        <position position="9"/>
    </location>
    <ligand>
        <name>Mg(2+)</name>
        <dbReference type="ChEBI" id="CHEBI:18420"/>
    </ligand>
</feature>
<accession>A0A4P2PZW1</accession>
<feature type="binding site" evidence="8">
    <location>
        <position position="102"/>
    </location>
    <ligand>
        <name>Mg(2+)</name>
        <dbReference type="ChEBI" id="CHEBI:18420"/>
    </ligand>
</feature>
<proteinExistence type="inferred from homology"/>
<keyword evidence="5 8" id="KW-0378">Hydrolase</keyword>
<dbReference type="EC" id="3.1.-.-" evidence="8"/>
<keyword evidence="8" id="KW-0800">Toxin</keyword>
<dbReference type="InterPro" id="IPR050556">
    <property type="entry name" value="Type_II_TA_system_RNase"/>
</dbReference>
<sequence>MILRKVLLDTNLYIGWLNHGIHEDLMVGPGLVRYLSAVVQMELRAGATTLPARRAVDHLGRAYRSAGRIVAPDAELFDHAGRTLRRLRETGREVRRASLVNDVLIALSARSLGATVLTADEDYAAIRAVVDFKLERVVP</sequence>